<evidence type="ECO:0000313" key="2">
    <source>
        <dbReference type="Proteomes" id="UP000198287"/>
    </source>
</evidence>
<name>A0A226DAR4_FOLCA</name>
<dbReference type="AlphaFoldDB" id="A0A226DAR4"/>
<gene>
    <name evidence="1" type="ORF">Fcan01_22881</name>
</gene>
<protein>
    <submittedName>
        <fullName evidence="1">Uncharacterized protein</fullName>
    </submittedName>
</protein>
<comment type="caution">
    <text evidence="1">The sequence shown here is derived from an EMBL/GenBank/DDBJ whole genome shotgun (WGS) entry which is preliminary data.</text>
</comment>
<dbReference type="EMBL" id="LNIX01000026">
    <property type="protein sequence ID" value="OXA42299.1"/>
    <property type="molecule type" value="Genomic_DNA"/>
</dbReference>
<evidence type="ECO:0000313" key="1">
    <source>
        <dbReference type="EMBL" id="OXA42299.1"/>
    </source>
</evidence>
<organism evidence="1 2">
    <name type="scientific">Folsomia candida</name>
    <name type="common">Springtail</name>
    <dbReference type="NCBI Taxonomy" id="158441"/>
    <lineage>
        <taxon>Eukaryota</taxon>
        <taxon>Metazoa</taxon>
        <taxon>Ecdysozoa</taxon>
        <taxon>Arthropoda</taxon>
        <taxon>Hexapoda</taxon>
        <taxon>Collembola</taxon>
        <taxon>Entomobryomorpha</taxon>
        <taxon>Isotomoidea</taxon>
        <taxon>Isotomidae</taxon>
        <taxon>Proisotominae</taxon>
        <taxon>Folsomia</taxon>
    </lineage>
</organism>
<keyword evidence="2" id="KW-1185">Reference proteome</keyword>
<dbReference type="Proteomes" id="UP000198287">
    <property type="component" value="Unassembled WGS sequence"/>
</dbReference>
<reference evidence="1 2" key="1">
    <citation type="submission" date="2015-12" db="EMBL/GenBank/DDBJ databases">
        <title>The genome of Folsomia candida.</title>
        <authorList>
            <person name="Faddeeva A."/>
            <person name="Derks M.F."/>
            <person name="Anvar Y."/>
            <person name="Smit S."/>
            <person name="Van Straalen N."/>
            <person name="Roelofs D."/>
        </authorList>
    </citation>
    <scope>NUCLEOTIDE SEQUENCE [LARGE SCALE GENOMIC DNA]</scope>
    <source>
        <strain evidence="1 2">VU population</strain>
        <tissue evidence="1">Whole body</tissue>
    </source>
</reference>
<accession>A0A226DAR4</accession>
<proteinExistence type="predicted"/>
<sequence length="681" mass="78697">MVKHCNPDYTIGVVDSAAIKKKTKGKLTTYPVSHLSSVLSPFSHCLIHLINYKYLDLSSIRIPLVLERYPSQKHLWKLMRRQNDNFRWKCVFHGFLYPTMPKGSPPSSLFRYSAFYSEFWTGPVKEENIFSNIYRHRDYYVYFTNRKSSRNWLQFAQGVHETQRSAGQSHSAVVYMSKNSKFLEWHISCRTCHPAMFTFHQQPARVILIEEFSKIAATIHPDRIFQICDIYAQHAIPHRQKTRFPNFFTISTHSNIDITTFSAIYPNNSYVFEVMTFMTGSDFKEPRRTRIQINQATNIPIVRIASQSHRFLTCDGLLKEAESGPSFHHLVSAYQVAPWFTLVTLILLTNVVFKIIFSLSETNCNALLLMIAFLVEQGIGITPSTRKTLSALLLLAPWLLMSIIISNAYKGQNVTDLISPLKPRLVSLFDEILAQDYTLYVSNHKWYDHRSKKFVEREETSMVRSRLHISIAEYEIEKLSNDTLTFLEKLKSRIFVISDNHKLTLIDAISSCNKTAMVTYGSTIDEYESQLKFLRPNSHVVKSSEEFFKKERGWIVDYGMDPQLEARFSALFQAGCVNLWRRYIQFLRMIQFNSVNRASVRVRDDEKSGSSAGELEQLSSLQASPKSSDCLDFLVMQVIGKRNPLVAGFSGPRFPGTLFDKSYDSLEPKIFLPFFINWIKI</sequence>